<comment type="similarity">
    <text evidence="1">Belongs to the CbxX/CfxQ family.</text>
</comment>
<dbReference type="PRINTS" id="PR00819">
    <property type="entry name" value="CBXCFQXSUPER"/>
</dbReference>
<evidence type="ECO:0000313" key="6">
    <source>
        <dbReference type="Proteomes" id="UP001565236"/>
    </source>
</evidence>
<keyword evidence="3" id="KW-0067">ATP-binding</keyword>
<dbReference type="Gene3D" id="1.10.8.60">
    <property type="match status" value="1"/>
</dbReference>
<dbReference type="InterPro" id="IPR003593">
    <property type="entry name" value="AAA+_ATPase"/>
</dbReference>
<protein>
    <submittedName>
        <fullName evidence="5">AAA family ATPase</fullName>
    </submittedName>
</protein>
<evidence type="ECO:0000256" key="1">
    <source>
        <dbReference type="ARBA" id="ARBA00010378"/>
    </source>
</evidence>
<dbReference type="Pfam" id="PF00004">
    <property type="entry name" value="AAA"/>
    <property type="match status" value="1"/>
</dbReference>
<dbReference type="InterPro" id="IPR050773">
    <property type="entry name" value="CbxX/CfxQ_RuBisCO_ESX"/>
</dbReference>
<evidence type="ECO:0000313" key="5">
    <source>
        <dbReference type="EMBL" id="MEY8661548.1"/>
    </source>
</evidence>
<dbReference type="Gene3D" id="3.40.50.300">
    <property type="entry name" value="P-loop containing nucleotide triphosphate hydrolases"/>
    <property type="match status" value="1"/>
</dbReference>
<dbReference type="RefSeq" id="WP_369940375.1">
    <property type="nucleotide sequence ID" value="NZ_JBCLUF010000003.1"/>
</dbReference>
<dbReference type="PANTHER" id="PTHR43392">
    <property type="entry name" value="AAA-TYPE ATPASE FAMILY PROTEIN / ANKYRIN REPEAT FAMILY PROTEIN"/>
    <property type="match status" value="1"/>
</dbReference>
<name>A0ABV4DM42_9LACO</name>
<reference evidence="5 6" key="1">
    <citation type="submission" date="2024-03" db="EMBL/GenBank/DDBJ databases">
        <title>Mouse gut bacterial collection (mGBC) of GemPharmatech.</title>
        <authorList>
            <person name="He Y."/>
            <person name="Dong L."/>
            <person name="Wu D."/>
            <person name="Gao X."/>
            <person name="Lin Z."/>
        </authorList>
    </citation>
    <scope>NUCLEOTIDE SEQUENCE [LARGE SCALE GENOMIC DNA]</scope>
    <source>
        <strain evidence="5 6">15-30</strain>
    </source>
</reference>
<gene>
    <name evidence="5" type="ORF">AALT52_01365</name>
</gene>
<dbReference type="EMBL" id="JBCLUF010000003">
    <property type="protein sequence ID" value="MEY8661548.1"/>
    <property type="molecule type" value="Genomic_DNA"/>
</dbReference>
<dbReference type="InterPro" id="IPR003959">
    <property type="entry name" value="ATPase_AAA_core"/>
</dbReference>
<dbReference type="InterPro" id="IPR011050">
    <property type="entry name" value="Pectin_lyase_fold/virulence"/>
</dbReference>
<comment type="caution">
    <text evidence="5">The sequence shown here is derived from an EMBL/GenBank/DDBJ whole genome shotgun (WGS) entry which is preliminary data.</text>
</comment>
<keyword evidence="2" id="KW-0547">Nucleotide-binding</keyword>
<evidence type="ECO:0000256" key="3">
    <source>
        <dbReference type="ARBA" id="ARBA00022840"/>
    </source>
</evidence>
<dbReference type="Pfam" id="PF17866">
    <property type="entry name" value="AAA_lid_6"/>
    <property type="match status" value="1"/>
</dbReference>
<dbReference type="InterPro" id="IPR027417">
    <property type="entry name" value="P-loop_NTPase"/>
</dbReference>
<dbReference type="CDD" id="cd00009">
    <property type="entry name" value="AAA"/>
    <property type="match status" value="1"/>
</dbReference>
<evidence type="ECO:0000259" key="4">
    <source>
        <dbReference type="SMART" id="SM00382"/>
    </source>
</evidence>
<dbReference type="InterPro" id="IPR041627">
    <property type="entry name" value="AAA_lid_6"/>
</dbReference>
<dbReference type="SUPFAM" id="SSF52540">
    <property type="entry name" value="P-loop containing nucleoside triphosphate hydrolases"/>
    <property type="match status" value="1"/>
</dbReference>
<sequence length="643" mass="72356">MTKIHVGGIGVFRKKFNTLEEASRAAKYGDDIILHKNVTVLGNCLITSGVCLEGNNHTITTTSGKLAILIKDAKRVEIRNIKFKVRKQSVALKILGSECSLENITMKYVKRYSPRELYPAIQVTIDEKMKSSVEIRRSTILTNLEMRKVEKIAIESCVIGDLLQNSMSIVECNNYKSQNTVYSNIYVKATTGSSIDDESNGNLLFADGTYTLKNLKAYLGLSDIKSRQLKYLKELMWDGTIRIEEVALVMFLNKGKFTVDNFSVELPHETLERLKELDDVGCVAVSINNSDVTLRNSILSEAPAIFHSGTITLENVQDNLKWKYNPSKVTIANKNSNSSLIKVNGPKSVEKGMSALQEIDSQIGQDAVKQKLREIVSMAQQEVYQKRLAERTGQSYNPTNVFSNHMIFSGSAGTGKTTFARLVGKALFEAGVLPENKFTEASPKDLVAGYVGQTRTKTHDLILKSLGGVLFIDEAYGLNEDGQNSSFNKEAIEQLIADMENYRDRLIVIMAGYTKEMRNFIENGNEGLRSRFNNWVEFKDYRDSELNEILWSMLEQQNAIYSDEVTIMLFQDGICNLSHHISGNGRFVRNLVQKIMEKKALRLSYRTDIGSLDAKKQYEVLNTIESTDVEAAIKDMREQYNLL</sequence>
<dbReference type="InterPro" id="IPR000641">
    <property type="entry name" value="CbxX/CfxQ"/>
</dbReference>
<accession>A0ABV4DM42</accession>
<dbReference type="SUPFAM" id="SSF51126">
    <property type="entry name" value="Pectin lyase-like"/>
    <property type="match status" value="1"/>
</dbReference>
<dbReference type="PANTHER" id="PTHR43392:SF2">
    <property type="entry name" value="AAA-TYPE ATPASE FAMILY PROTEIN _ ANKYRIN REPEAT FAMILY PROTEIN"/>
    <property type="match status" value="1"/>
</dbReference>
<dbReference type="SMART" id="SM00382">
    <property type="entry name" value="AAA"/>
    <property type="match status" value="1"/>
</dbReference>
<keyword evidence="6" id="KW-1185">Reference proteome</keyword>
<proteinExistence type="inferred from homology"/>
<organism evidence="5 6">
    <name type="scientific">Ligilactobacillus faecis</name>
    <dbReference type="NCBI Taxonomy" id="762833"/>
    <lineage>
        <taxon>Bacteria</taxon>
        <taxon>Bacillati</taxon>
        <taxon>Bacillota</taxon>
        <taxon>Bacilli</taxon>
        <taxon>Lactobacillales</taxon>
        <taxon>Lactobacillaceae</taxon>
        <taxon>Ligilactobacillus</taxon>
    </lineage>
</organism>
<feature type="domain" description="AAA+ ATPase" evidence="4">
    <location>
        <begin position="402"/>
        <end position="540"/>
    </location>
</feature>
<dbReference type="Proteomes" id="UP001565236">
    <property type="component" value="Unassembled WGS sequence"/>
</dbReference>
<evidence type="ECO:0000256" key="2">
    <source>
        <dbReference type="ARBA" id="ARBA00022741"/>
    </source>
</evidence>